<name>A0AAN8IPY3_TRICO</name>
<organism evidence="1 2">
    <name type="scientific">Trichostrongylus colubriformis</name>
    <name type="common">Black scour worm</name>
    <dbReference type="NCBI Taxonomy" id="6319"/>
    <lineage>
        <taxon>Eukaryota</taxon>
        <taxon>Metazoa</taxon>
        <taxon>Ecdysozoa</taxon>
        <taxon>Nematoda</taxon>
        <taxon>Chromadorea</taxon>
        <taxon>Rhabditida</taxon>
        <taxon>Rhabditina</taxon>
        <taxon>Rhabditomorpha</taxon>
        <taxon>Strongyloidea</taxon>
        <taxon>Trichostrongylidae</taxon>
        <taxon>Trichostrongylus</taxon>
    </lineage>
</organism>
<dbReference type="EMBL" id="WIXE01006187">
    <property type="protein sequence ID" value="KAK5981526.1"/>
    <property type="molecule type" value="Genomic_DNA"/>
</dbReference>
<evidence type="ECO:0000313" key="1">
    <source>
        <dbReference type="EMBL" id="KAK5981526.1"/>
    </source>
</evidence>
<evidence type="ECO:0000313" key="2">
    <source>
        <dbReference type="Proteomes" id="UP001331761"/>
    </source>
</evidence>
<dbReference type="Proteomes" id="UP001331761">
    <property type="component" value="Unassembled WGS sequence"/>
</dbReference>
<sequence>MSTYPTRICLGMVSFHVMCPIPASDMENYSSISRSELGVAPLGMETFPMAPVSAHDHQFYMAPQQPVPPVNNITLSGIMHNYLV</sequence>
<keyword evidence="2" id="KW-1185">Reference proteome</keyword>
<proteinExistence type="predicted"/>
<dbReference type="AlphaFoldDB" id="A0AAN8IPY3"/>
<reference evidence="1 2" key="1">
    <citation type="submission" date="2019-10" db="EMBL/GenBank/DDBJ databases">
        <title>Assembly and Annotation for the nematode Trichostrongylus colubriformis.</title>
        <authorList>
            <person name="Martin J."/>
        </authorList>
    </citation>
    <scope>NUCLEOTIDE SEQUENCE [LARGE SCALE GENOMIC DNA]</scope>
    <source>
        <strain evidence="1">G859</strain>
        <tissue evidence="1">Whole worm</tissue>
    </source>
</reference>
<comment type="caution">
    <text evidence="1">The sequence shown here is derived from an EMBL/GenBank/DDBJ whole genome shotgun (WGS) entry which is preliminary data.</text>
</comment>
<protein>
    <submittedName>
        <fullName evidence="1">Uncharacterized protein</fullName>
    </submittedName>
</protein>
<accession>A0AAN8IPY3</accession>
<gene>
    <name evidence="1" type="ORF">GCK32_017419</name>
</gene>